<evidence type="ECO:0000313" key="3">
    <source>
        <dbReference type="Proteomes" id="UP000291144"/>
    </source>
</evidence>
<reference evidence="2 3" key="1">
    <citation type="submission" date="2019-02" db="EMBL/GenBank/DDBJ databases">
        <title>Kribbella capetownensis sp. nov. and Kribbella speibonae sp. nov., isolated from soil.</title>
        <authorList>
            <person name="Curtis S.M."/>
            <person name="Norton I."/>
            <person name="Everest G.J."/>
            <person name="Meyers P.R."/>
        </authorList>
    </citation>
    <scope>NUCLEOTIDE SEQUENCE [LARGE SCALE GENOMIC DNA]</scope>
    <source>
        <strain evidence="2 3">NRRL B-24813</strain>
    </source>
</reference>
<sequence length="369" mass="39507">MPEPLRVTDENYVLRLRVWTEGSDKPLQGCGVRGFFQRFSCVGCMELGGCWHWTGAGGAGDGGGVDVEFGVLVDVREEGAGYSGERVEEVAVADELGFEGAWLSEHHLAADGVLPSPLVMAGVLAGRTSRIRIGTNVLVLPLHHPLRVAENAAVLDLVSGGRFVLGVGQGYAEREFAAFGADRRRRGALLEEGVETIRRAWAGDLSVTPRPGHRIPIYAAGVTEAGLQRAARVGDGVIIYCATPADLIARRKLLDEVVEDPPPLICTGIMHVDEDADRAWAAAAPGIAYLEGEIASYGGTEPPALRREDYLVGTPEDVAGRLIELQAATRFVQFAHWLRLPTMSHEAALRSLELVAARVIPAVRAGVGR</sequence>
<evidence type="ECO:0000313" key="2">
    <source>
        <dbReference type="EMBL" id="TCC61991.1"/>
    </source>
</evidence>
<gene>
    <name evidence="2" type="ORF">E0H73_14815</name>
</gene>
<dbReference type="InterPro" id="IPR050766">
    <property type="entry name" value="Bact_Lucif_Oxidored"/>
</dbReference>
<organism evidence="2 3">
    <name type="scientific">Kribbella pittospori</name>
    <dbReference type="NCBI Taxonomy" id="722689"/>
    <lineage>
        <taxon>Bacteria</taxon>
        <taxon>Bacillati</taxon>
        <taxon>Actinomycetota</taxon>
        <taxon>Actinomycetes</taxon>
        <taxon>Propionibacteriales</taxon>
        <taxon>Kribbellaceae</taxon>
        <taxon>Kribbella</taxon>
    </lineage>
</organism>
<dbReference type="PANTHER" id="PTHR30137">
    <property type="entry name" value="LUCIFERASE-LIKE MONOOXYGENASE"/>
    <property type="match status" value="1"/>
</dbReference>
<keyword evidence="3" id="KW-1185">Reference proteome</keyword>
<dbReference type="GO" id="GO:0005829">
    <property type="term" value="C:cytosol"/>
    <property type="evidence" value="ECO:0007669"/>
    <property type="project" value="TreeGrafter"/>
</dbReference>
<dbReference type="InterPro" id="IPR011251">
    <property type="entry name" value="Luciferase-like_dom"/>
</dbReference>
<dbReference type="Pfam" id="PF00296">
    <property type="entry name" value="Bac_luciferase"/>
    <property type="match status" value="1"/>
</dbReference>
<comment type="caution">
    <text evidence="2">The sequence shown here is derived from an EMBL/GenBank/DDBJ whole genome shotgun (WGS) entry which is preliminary data.</text>
</comment>
<dbReference type="PANTHER" id="PTHR30137:SF6">
    <property type="entry name" value="LUCIFERASE-LIKE MONOOXYGENASE"/>
    <property type="match status" value="1"/>
</dbReference>
<dbReference type="EMBL" id="SJKB01000004">
    <property type="protein sequence ID" value="TCC61991.1"/>
    <property type="molecule type" value="Genomic_DNA"/>
</dbReference>
<dbReference type="CDD" id="cd01097">
    <property type="entry name" value="Tetrahydromethanopterin_reductase"/>
    <property type="match status" value="1"/>
</dbReference>
<dbReference type="AlphaFoldDB" id="A0A4R0KML1"/>
<accession>A0A4R0KML1</accession>
<feature type="domain" description="Luciferase-like" evidence="1">
    <location>
        <begin position="69"/>
        <end position="328"/>
    </location>
</feature>
<protein>
    <submittedName>
        <fullName evidence="2">LLM class flavin-dependent oxidoreductase</fullName>
    </submittedName>
</protein>
<dbReference type="GO" id="GO:0016705">
    <property type="term" value="F:oxidoreductase activity, acting on paired donors, with incorporation or reduction of molecular oxygen"/>
    <property type="evidence" value="ECO:0007669"/>
    <property type="project" value="InterPro"/>
</dbReference>
<dbReference type="OrthoDB" id="5169673at2"/>
<name>A0A4R0KML1_9ACTN</name>
<proteinExistence type="predicted"/>
<dbReference type="SUPFAM" id="SSF51679">
    <property type="entry name" value="Bacterial luciferase-like"/>
    <property type="match status" value="1"/>
</dbReference>
<dbReference type="Proteomes" id="UP000291144">
    <property type="component" value="Unassembled WGS sequence"/>
</dbReference>
<dbReference type="Gene3D" id="3.20.20.30">
    <property type="entry name" value="Luciferase-like domain"/>
    <property type="match status" value="1"/>
</dbReference>
<dbReference type="InterPro" id="IPR036661">
    <property type="entry name" value="Luciferase-like_sf"/>
</dbReference>
<evidence type="ECO:0000259" key="1">
    <source>
        <dbReference type="Pfam" id="PF00296"/>
    </source>
</evidence>